<protein>
    <submittedName>
        <fullName evidence="2">Stress responsive A/B Barrel Domain protein</fullName>
    </submittedName>
</protein>
<sequence>MIRHVVLVSFKPEASADQTSAWHDAVTELCKQSPEVLSFSLGRNIGSGPNHHDAALVADFADMESFRRYVGSDQHKAYVENHARQVTAKLAAIQHEI</sequence>
<dbReference type="RefSeq" id="WP_085879212.1">
    <property type="nucleotide sequence ID" value="NZ_FWFZ01000010.1"/>
</dbReference>
<dbReference type="InterPro" id="IPR013097">
    <property type="entry name" value="Dabb"/>
</dbReference>
<dbReference type="Pfam" id="PF07876">
    <property type="entry name" value="Dabb"/>
    <property type="match status" value="1"/>
</dbReference>
<dbReference type="SMART" id="SM00886">
    <property type="entry name" value="Dabb"/>
    <property type="match status" value="1"/>
</dbReference>
<dbReference type="SUPFAM" id="SSF54909">
    <property type="entry name" value="Dimeric alpha+beta barrel"/>
    <property type="match status" value="1"/>
</dbReference>
<dbReference type="AlphaFoldDB" id="A0A1Y5T3P1"/>
<dbReference type="EMBL" id="FWFZ01000010">
    <property type="protein sequence ID" value="SLN53326.1"/>
    <property type="molecule type" value="Genomic_DNA"/>
</dbReference>
<accession>A0A1Y5T3P1</accession>
<organism evidence="2 3">
    <name type="scientific">Roseisalinus antarcticus</name>
    <dbReference type="NCBI Taxonomy" id="254357"/>
    <lineage>
        <taxon>Bacteria</taxon>
        <taxon>Pseudomonadati</taxon>
        <taxon>Pseudomonadota</taxon>
        <taxon>Alphaproteobacteria</taxon>
        <taxon>Rhodobacterales</taxon>
        <taxon>Roseobacteraceae</taxon>
        <taxon>Roseisalinus</taxon>
    </lineage>
</organism>
<dbReference type="Gene3D" id="3.30.70.100">
    <property type="match status" value="1"/>
</dbReference>
<evidence type="ECO:0000313" key="2">
    <source>
        <dbReference type="EMBL" id="SLN53326.1"/>
    </source>
</evidence>
<dbReference type="OrthoDB" id="9816070at2"/>
<evidence type="ECO:0000259" key="1">
    <source>
        <dbReference type="PROSITE" id="PS51502"/>
    </source>
</evidence>
<reference evidence="2 3" key="1">
    <citation type="submission" date="2017-03" db="EMBL/GenBank/DDBJ databases">
        <authorList>
            <person name="Afonso C.L."/>
            <person name="Miller P.J."/>
            <person name="Scott M.A."/>
            <person name="Spackman E."/>
            <person name="Goraichik I."/>
            <person name="Dimitrov K.M."/>
            <person name="Suarez D.L."/>
            <person name="Swayne D.E."/>
        </authorList>
    </citation>
    <scope>NUCLEOTIDE SEQUENCE [LARGE SCALE GENOMIC DNA]</scope>
    <source>
        <strain evidence="2 3">CECT 7023</strain>
    </source>
</reference>
<name>A0A1Y5T3P1_9RHOB</name>
<dbReference type="InterPro" id="IPR011008">
    <property type="entry name" value="Dimeric_a/b-barrel"/>
</dbReference>
<keyword evidence="3" id="KW-1185">Reference proteome</keyword>
<proteinExistence type="predicted"/>
<dbReference type="Proteomes" id="UP000193900">
    <property type="component" value="Unassembled WGS sequence"/>
</dbReference>
<dbReference type="PROSITE" id="PS51502">
    <property type="entry name" value="S_R_A_B_BARREL"/>
    <property type="match status" value="1"/>
</dbReference>
<feature type="domain" description="Stress-response A/B barrel" evidence="1">
    <location>
        <begin position="2"/>
        <end position="95"/>
    </location>
</feature>
<gene>
    <name evidence="2" type="ORF">ROA7023_02366</name>
</gene>
<evidence type="ECO:0000313" key="3">
    <source>
        <dbReference type="Proteomes" id="UP000193900"/>
    </source>
</evidence>